<keyword evidence="1" id="KW-0472">Membrane</keyword>
<proteinExistence type="predicted"/>
<dbReference type="EMBL" id="ML742269">
    <property type="protein sequence ID" value="KAE8146347.1"/>
    <property type="molecule type" value="Genomic_DNA"/>
</dbReference>
<keyword evidence="1" id="KW-0812">Transmembrane</keyword>
<protein>
    <submittedName>
        <fullName evidence="2">Uncharacterized protein</fullName>
    </submittedName>
</protein>
<reference evidence="2 3" key="1">
    <citation type="submission" date="2019-04" db="EMBL/GenBank/DDBJ databases">
        <title>Friends and foes A comparative genomics study of 23 Aspergillus species from section Flavi.</title>
        <authorList>
            <consortium name="DOE Joint Genome Institute"/>
            <person name="Kjaerbolling I."/>
            <person name="Vesth T."/>
            <person name="Frisvad J.C."/>
            <person name="Nybo J.L."/>
            <person name="Theobald S."/>
            <person name="Kildgaard S."/>
            <person name="Isbrandt T."/>
            <person name="Kuo A."/>
            <person name="Sato A."/>
            <person name="Lyhne E.K."/>
            <person name="Kogle M.E."/>
            <person name="Wiebenga A."/>
            <person name="Kun R.S."/>
            <person name="Lubbers R.J."/>
            <person name="Makela M.R."/>
            <person name="Barry K."/>
            <person name="Chovatia M."/>
            <person name="Clum A."/>
            <person name="Daum C."/>
            <person name="Haridas S."/>
            <person name="He G."/>
            <person name="LaButti K."/>
            <person name="Lipzen A."/>
            <person name="Mondo S."/>
            <person name="Riley R."/>
            <person name="Salamov A."/>
            <person name="Simmons B.A."/>
            <person name="Magnuson J.K."/>
            <person name="Henrissat B."/>
            <person name="Mortensen U.H."/>
            <person name="Larsen T.O."/>
            <person name="Devries R.P."/>
            <person name="Grigoriev I.V."/>
            <person name="Machida M."/>
            <person name="Baker S.E."/>
            <person name="Andersen M.R."/>
        </authorList>
    </citation>
    <scope>NUCLEOTIDE SEQUENCE [LARGE SCALE GENOMIC DNA]</scope>
    <source>
        <strain evidence="2 3">IBT 18842</strain>
    </source>
</reference>
<dbReference type="Proteomes" id="UP000325780">
    <property type="component" value="Unassembled WGS sequence"/>
</dbReference>
<name>A0A5N6TJ51_ASPAV</name>
<keyword evidence="1" id="KW-1133">Transmembrane helix</keyword>
<accession>A0A5N6TJ51</accession>
<organism evidence="2 3">
    <name type="scientific">Aspergillus avenaceus</name>
    <dbReference type="NCBI Taxonomy" id="36643"/>
    <lineage>
        <taxon>Eukaryota</taxon>
        <taxon>Fungi</taxon>
        <taxon>Dikarya</taxon>
        <taxon>Ascomycota</taxon>
        <taxon>Pezizomycotina</taxon>
        <taxon>Eurotiomycetes</taxon>
        <taxon>Eurotiomycetidae</taxon>
        <taxon>Eurotiales</taxon>
        <taxon>Aspergillaceae</taxon>
        <taxon>Aspergillus</taxon>
        <taxon>Aspergillus subgen. Circumdati</taxon>
    </lineage>
</organism>
<gene>
    <name evidence="2" type="ORF">BDV25DRAFT_162680</name>
</gene>
<feature type="transmembrane region" description="Helical" evidence="1">
    <location>
        <begin position="39"/>
        <end position="62"/>
    </location>
</feature>
<evidence type="ECO:0000313" key="2">
    <source>
        <dbReference type="EMBL" id="KAE8146347.1"/>
    </source>
</evidence>
<evidence type="ECO:0000313" key="3">
    <source>
        <dbReference type="Proteomes" id="UP000325780"/>
    </source>
</evidence>
<evidence type="ECO:0000256" key="1">
    <source>
        <dbReference type="SAM" id="Phobius"/>
    </source>
</evidence>
<keyword evidence="3" id="KW-1185">Reference proteome</keyword>
<sequence length="68" mass="7684">MYGDLSCVGPFKRTRPINTWANGIVAPTALSFDHLRARVYSPLLCFLFMFSLTFCLCDTYVIDLEGNT</sequence>
<dbReference type="AlphaFoldDB" id="A0A5N6TJ51"/>